<protein>
    <submittedName>
        <fullName evidence="1">Uncharacterized protein</fullName>
    </submittedName>
</protein>
<gene>
    <name evidence="1" type="ordered locus">A1C_06290</name>
</gene>
<dbReference type="EMBL" id="CP000847">
    <property type="protein sequence ID" value="ABV75485.1"/>
    <property type="molecule type" value="Genomic_DNA"/>
</dbReference>
<dbReference type="HOGENOM" id="CLU_210417_0_0_5"/>
<dbReference type="STRING" id="293614.A1C_06290"/>
<dbReference type="Proteomes" id="UP000006830">
    <property type="component" value="Chromosome"/>
</dbReference>
<evidence type="ECO:0000313" key="2">
    <source>
        <dbReference type="Proteomes" id="UP000006830"/>
    </source>
</evidence>
<keyword evidence="2" id="KW-1185">Reference proteome</keyword>
<proteinExistence type="predicted"/>
<dbReference type="RefSeq" id="WP_012150114.1">
    <property type="nucleotide sequence ID" value="NC_009881.1"/>
</dbReference>
<organism evidence="1 2">
    <name type="scientific">Rickettsia akari (strain Hartford)</name>
    <dbReference type="NCBI Taxonomy" id="293614"/>
    <lineage>
        <taxon>Bacteria</taxon>
        <taxon>Pseudomonadati</taxon>
        <taxon>Pseudomonadota</taxon>
        <taxon>Alphaproteobacteria</taxon>
        <taxon>Rickettsiales</taxon>
        <taxon>Rickettsiaceae</taxon>
        <taxon>Rickettsieae</taxon>
        <taxon>Rickettsia</taxon>
        <taxon>spotted fever group</taxon>
    </lineage>
</organism>
<dbReference type="Gene3D" id="3.30.2310.20">
    <property type="entry name" value="RelE-like"/>
    <property type="match status" value="1"/>
</dbReference>
<dbReference type="SUPFAM" id="SSF143011">
    <property type="entry name" value="RelE-like"/>
    <property type="match status" value="1"/>
</dbReference>
<sequence>MQYKFSFSKTALKNLLKISTNKRKAILAKLAQLKLSPYKKNNNIKN</sequence>
<accession>A8GQ10</accession>
<dbReference type="KEGG" id="rak:A1C_06290"/>
<reference evidence="1" key="1">
    <citation type="submission" date="2007-09" db="EMBL/GenBank/DDBJ databases">
        <title>Complete Genome Sequence of Rickettsia akari.</title>
        <authorList>
            <person name="Madan A."/>
            <person name="Fahey J."/>
            <person name="Helton E."/>
            <person name="Ketteman M."/>
            <person name="Madan A."/>
            <person name="Rodrigues S."/>
            <person name="Sanchez A."/>
            <person name="Whiting M."/>
            <person name="Dasch G."/>
            <person name="Eremeeva M."/>
        </authorList>
    </citation>
    <scope>NUCLEOTIDE SEQUENCE</scope>
    <source>
        <strain evidence="1">Hartford</strain>
    </source>
</reference>
<dbReference type="InterPro" id="IPR035093">
    <property type="entry name" value="RelE/ParE_toxin_dom_sf"/>
</dbReference>
<name>A8GQ10_RICAH</name>
<dbReference type="AlphaFoldDB" id="A8GQ10"/>
<evidence type="ECO:0000313" key="1">
    <source>
        <dbReference type="EMBL" id="ABV75485.1"/>
    </source>
</evidence>